<feature type="transmembrane region" description="Helical" evidence="2">
    <location>
        <begin position="105"/>
        <end position="124"/>
    </location>
</feature>
<evidence type="ECO:0000256" key="2">
    <source>
        <dbReference type="SAM" id="Phobius"/>
    </source>
</evidence>
<keyword evidence="2" id="KW-1133">Transmembrane helix</keyword>
<feature type="transmembrane region" description="Helical" evidence="2">
    <location>
        <begin position="130"/>
        <end position="149"/>
    </location>
</feature>
<evidence type="ECO:0000313" key="4">
    <source>
        <dbReference type="Proteomes" id="UP000245590"/>
    </source>
</evidence>
<reference evidence="3 4" key="1">
    <citation type="submission" date="2018-05" db="EMBL/GenBank/DDBJ databases">
        <title>Brachybacterium sp. M1HQ-2T, whole genome shotgun sequence.</title>
        <authorList>
            <person name="Tuo L."/>
        </authorList>
    </citation>
    <scope>NUCLEOTIDE SEQUENCE [LARGE SCALE GENOMIC DNA]</scope>
    <source>
        <strain evidence="3 4">M1HQ-2</strain>
    </source>
</reference>
<feature type="compositionally biased region" description="Pro residues" evidence="1">
    <location>
        <begin position="26"/>
        <end position="35"/>
    </location>
</feature>
<keyword evidence="2" id="KW-0812">Transmembrane</keyword>
<feature type="region of interest" description="Disordered" evidence="1">
    <location>
        <begin position="1"/>
        <end position="35"/>
    </location>
</feature>
<keyword evidence="4" id="KW-1185">Reference proteome</keyword>
<protein>
    <recommendedName>
        <fullName evidence="5">Transmembrane protein</fullName>
    </recommendedName>
</protein>
<dbReference type="RefSeq" id="WP_109274977.1">
    <property type="nucleotide sequence ID" value="NZ_QFKX01000002.1"/>
</dbReference>
<dbReference type="Pfam" id="PF19545">
    <property type="entry name" value="DUF6069"/>
    <property type="match status" value="1"/>
</dbReference>
<dbReference type="OrthoDB" id="3788439at2"/>
<name>A0A2U2RKT0_9MICO</name>
<feature type="transmembrane region" description="Helical" evidence="2">
    <location>
        <begin position="78"/>
        <end position="98"/>
    </location>
</feature>
<dbReference type="EMBL" id="QFKX01000002">
    <property type="protein sequence ID" value="PWH06384.1"/>
    <property type="molecule type" value="Genomic_DNA"/>
</dbReference>
<proteinExistence type="predicted"/>
<dbReference type="AlphaFoldDB" id="A0A2U2RKT0"/>
<evidence type="ECO:0008006" key="5">
    <source>
        <dbReference type="Google" id="ProtNLM"/>
    </source>
</evidence>
<dbReference type="InterPro" id="IPR045713">
    <property type="entry name" value="DUF6069"/>
</dbReference>
<evidence type="ECO:0000256" key="1">
    <source>
        <dbReference type="SAM" id="MobiDB-lite"/>
    </source>
</evidence>
<organism evidence="3 4">
    <name type="scientific">Brachybacterium endophyticum</name>
    <dbReference type="NCBI Taxonomy" id="2182385"/>
    <lineage>
        <taxon>Bacteria</taxon>
        <taxon>Bacillati</taxon>
        <taxon>Actinomycetota</taxon>
        <taxon>Actinomycetes</taxon>
        <taxon>Micrococcales</taxon>
        <taxon>Dermabacteraceae</taxon>
        <taxon>Brachybacterium</taxon>
    </lineage>
</organism>
<gene>
    <name evidence="3" type="ORF">DEO23_05260</name>
</gene>
<sequence>MTTPQSRPRPESRPTGDSDPNTGPSGPRPVPPSAPGPARAGLSIVIALVAALLVWVLATPIAGLDLHAGSFSVDPGAIIPAILMLGVLAWALRLALGFASRGAKIWTIIAVAVMVLSLLGPIVLGASGGALVALLAMHLLVGGVLILGLRGPRGALHASRTQKPEVPSS</sequence>
<evidence type="ECO:0000313" key="3">
    <source>
        <dbReference type="EMBL" id="PWH06384.1"/>
    </source>
</evidence>
<feature type="transmembrane region" description="Helical" evidence="2">
    <location>
        <begin position="38"/>
        <end position="58"/>
    </location>
</feature>
<comment type="caution">
    <text evidence="3">The sequence shown here is derived from an EMBL/GenBank/DDBJ whole genome shotgun (WGS) entry which is preliminary data.</text>
</comment>
<keyword evidence="2" id="KW-0472">Membrane</keyword>
<dbReference type="Proteomes" id="UP000245590">
    <property type="component" value="Unassembled WGS sequence"/>
</dbReference>
<accession>A0A2U2RKT0</accession>